<dbReference type="CDD" id="cd02968">
    <property type="entry name" value="SCO"/>
    <property type="match status" value="1"/>
</dbReference>
<feature type="binding site" evidence="3">
    <location>
        <position position="77"/>
    </location>
    <ligand>
        <name>Cu cation</name>
        <dbReference type="ChEBI" id="CHEBI:23378"/>
    </ligand>
</feature>
<dbReference type="GO" id="GO:0046872">
    <property type="term" value="F:metal ion binding"/>
    <property type="evidence" value="ECO:0007669"/>
    <property type="project" value="UniProtKB-KW"/>
</dbReference>
<evidence type="ECO:0000256" key="3">
    <source>
        <dbReference type="PIRSR" id="PIRSR603782-1"/>
    </source>
</evidence>
<feature type="domain" description="Thioredoxin" evidence="5">
    <location>
        <begin position="39"/>
        <end position="202"/>
    </location>
</feature>
<dbReference type="AlphaFoldDB" id="A0A975AL24"/>
<keyword evidence="2 3" id="KW-0186">Copper</keyword>
<dbReference type="KEGG" id="scyp:JYB88_17630"/>
<keyword evidence="3" id="KW-0479">Metal-binding</keyword>
<feature type="disulfide bond" description="Redox-active" evidence="4">
    <location>
        <begin position="77"/>
        <end position="81"/>
    </location>
</feature>
<dbReference type="InterPro" id="IPR013766">
    <property type="entry name" value="Thioredoxin_domain"/>
</dbReference>
<organism evidence="6 7">
    <name type="scientific">Shewanella cyperi</name>
    <dbReference type="NCBI Taxonomy" id="2814292"/>
    <lineage>
        <taxon>Bacteria</taxon>
        <taxon>Pseudomonadati</taxon>
        <taxon>Pseudomonadota</taxon>
        <taxon>Gammaproteobacteria</taxon>
        <taxon>Alteromonadales</taxon>
        <taxon>Shewanellaceae</taxon>
        <taxon>Shewanella</taxon>
    </lineage>
</organism>
<comment type="similarity">
    <text evidence="1">Belongs to the SCO1/2 family.</text>
</comment>
<dbReference type="InterPro" id="IPR036249">
    <property type="entry name" value="Thioredoxin-like_sf"/>
</dbReference>
<evidence type="ECO:0000313" key="7">
    <source>
        <dbReference type="Proteomes" id="UP000663281"/>
    </source>
</evidence>
<evidence type="ECO:0000259" key="5">
    <source>
        <dbReference type="PROSITE" id="PS51352"/>
    </source>
</evidence>
<dbReference type="RefSeq" id="WP_207324971.1">
    <property type="nucleotide sequence ID" value="NZ_CP071504.1"/>
</dbReference>
<dbReference type="EMBL" id="CP071504">
    <property type="protein sequence ID" value="QSX29972.1"/>
    <property type="molecule type" value="Genomic_DNA"/>
</dbReference>
<dbReference type="InterPro" id="IPR003782">
    <property type="entry name" value="SCO1/SenC"/>
</dbReference>
<feature type="binding site" evidence="3">
    <location>
        <position position="163"/>
    </location>
    <ligand>
        <name>Cu cation</name>
        <dbReference type="ChEBI" id="CHEBI:23378"/>
    </ligand>
</feature>
<dbReference type="PANTHER" id="PTHR12151:SF25">
    <property type="entry name" value="LINALOOL DEHYDRATASE_ISOMERASE DOMAIN-CONTAINING PROTEIN"/>
    <property type="match status" value="1"/>
</dbReference>
<feature type="binding site" evidence="3">
    <location>
        <position position="81"/>
    </location>
    <ligand>
        <name>Cu cation</name>
        <dbReference type="ChEBI" id="CHEBI:23378"/>
    </ligand>
</feature>
<gene>
    <name evidence="6" type="ORF">JYB88_17630</name>
</gene>
<protein>
    <submittedName>
        <fullName evidence="6">SCO family protein</fullName>
    </submittedName>
</protein>
<proteinExistence type="inferred from homology"/>
<evidence type="ECO:0000313" key="6">
    <source>
        <dbReference type="EMBL" id="QSX29972.1"/>
    </source>
</evidence>
<dbReference type="Proteomes" id="UP000663281">
    <property type="component" value="Chromosome"/>
</dbReference>
<keyword evidence="4" id="KW-1015">Disulfide bond</keyword>
<dbReference type="Pfam" id="PF02630">
    <property type="entry name" value="SCO1-SenC"/>
    <property type="match status" value="1"/>
</dbReference>
<dbReference type="Gene3D" id="3.40.30.10">
    <property type="entry name" value="Glutaredoxin"/>
    <property type="match status" value="1"/>
</dbReference>
<evidence type="ECO:0000256" key="1">
    <source>
        <dbReference type="ARBA" id="ARBA00010996"/>
    </source>
</evidence>
<sequence>MEKRWLVSVILAIGLGGLALLGLTGSKGAAPELETGFVFPEPRTLSDFKLTDQNGSAFTREALQGKWSLVFAGYTSCPDVCPTTMGLLNAIYPTLVDKAPFQVLFLSVDPERDSTAKLKDYMAFFNPAFKGLSGPHATLLPLTRELGLVYAMVGEGKNYQVDHSASLVLLSPEGRRLAVFKPQAGKILSSSALSADISKLMAWY</sequence>
<reference evidence="6 7" key="1">
    <citation type="submission" date="2021-03" db="EMBL/GenBank/DDBJ databases">
        <title>Novel species identification of genus Shewanella.</title>
        <authorList>
            <person name="Liu G."/>
            <person name="Zhang Q."/>
        </authorList>
    </citation>
    <scope>NUCLEOTIDE SEQUENCE [LARGE SCALE GENOMIC DNA]</scope>
    <source>
        <strain evidence="6 7">FJAT-53726</strain>
    </source>
</reference>
<accession>A0A975AL24</accession>
<evidence type="ECO:0000256" key="2">
    <source>
        <dbReference type="ARBA" id="ARBA00023008"/>
    </source>
</evidence>
<dbReference type="SUPFAM" id="SSF52833">
    <property type="entry name" value="Thioredoxin-like"/>
    <property type="match status" value="1"/>
</dbReference>
<dbReference type="PANTHER" id="PTHR12151">
    <property type="entry name" value="ELECTRON TRANSPORT PROTIN SCO1/SENC FAMILY MEMBER"/>
    <property type="match status" value="1"/>
</dbReference>
<evidence type="ECO:0000256" key="4">
    <source>
        <dbReference type="PIRSR" id="PIRSR603782-2"/>
    </source>
</evidence>
<keyword evidence="7" id="KW-1185">Reference proteome</keyword>
<name>A0A975AL24_9GAMM</name>
<dbReference type="PROSITE" id="PS51352">
    <property type="entry name" value="THIOREDOXIN_2"/>
    <property type="match status" value="1"/>
</dbReference>